<dbReference type="PROSITE" id="PS51186">
    <property type="entry name" value="GNAT"/>
    <property type="match status" value="1"/>
</dbReference>
<evidence type="ECO:0000256" key="3">
    <source>
        <dbReference type="ARBA" id="ARBA00038502"/>
    </source>
</evidence>
<proteinExistence type="inferred from homology"/>
<accession>A0ABU6G2D0</accession>
<dbReference type="Pfam" id="PF13302">
    <property type="entry name" value="Acetyltransf_3"/>
    <property type="match status" value="1"/>
</dbReference>
<evidence type="ECO:0000256" key="2">
    <source>
        <dbReference type="ARBA" id="ARBA00023315"/>
    </source>
</evidence>
<dbReference type="PANTHER" id="PTHR43792">
    <property type="entry name" value="GNAT FAMILY, PUTATIVE (AFU_ORTHOLOGUE AFUA_3G00765)-RELATED-RELATED"/>
    <property type="match status" value="1"/>
</dbReference>
<keyword evidence="6" id="KW-1185">Reference proteome</keyword>
<evidence type="ECO:0000256" key="1">
    <source>
        <dbReference type="ARBA" id="ARBA00022679"/>
    </source>
</evidence>
<dbReference type="Gene3D" id="3.40.630.30">
    <property type="match status" value="1"/>
</dbReference>
<protein>
    <submittedName>
        <fullName evidence="5">GNAT family protein</fullName>
    </submittedName>
</protein>
<organism evidence="5 6">
    <name type="scientific">Paenibacillus alba</name>
    <dbReference type="NCBI Taxonomy" id="1197127"/>
    <lineage>
        <taxon>Bacteria</taxon>
        <taxon>Bacillati</taxon>
        <taxon>Bacillota</taxon>
        <taxon>Bacilli</taxon>
        <taxon>Bacillales</taxon>
        <taxon>Paenibacillaceae</taxon>
        <taxon>Paenibacillus</taxon>
    </lineage>
</organism>
<name>A0ABU6G2D0_9BACL</name>
<dbReference type="Proteomes" id="UP001338137">
    <property type="component" value="Unassembled WGS sequence"/>
</dbReference>
<evidence type="ECO:0000313" key="5">
    <source>
        <dbReference type="EMBL" id="MEC0227834.1"/>
    </source>
</evidence>
<dbReference type="EMBL" id="JARLKY010000023">
    <property type="protein sequence ID" value="MEC0227834.1"/>
    <property type="molecule type" value="Genomic_DNA"/>
</dbReference>
<keyword evidence="2" id="KW-0012">Acyltransferase</keyword>
<reference evidence="5 6" key="1">
    <citation type="submission" date="2023-03" db="EMBL/GenBank/DDBJ databases">
        <title>Bacillus Genome Sequencing.</title>
        <authorList>
            <person name="Dunlap C."/>
        </authorList>
    </citation>
    <scope>NUCLEOTIDE SEQUENCE [LARGE SCALE GENOMIC DNA]</scope>
    <source>
        <strain evidence="5 6">BD-533</strain>
    </source>
</reference>
<dbReference type="InterPro" id="IPR000182">
    <property type="entry name" value="GNAT_dom"/>
</dbReference>
<gene>
    <name evidence="5" type="ORF">P4I72_11930</name>
</gene>
<evidence type="ECO:0000259" key="4">
    <source>
        <dbReference type="PROSITE" id="PS51186"/>
    </source>
</evidence>
<sequence length="187" mass="21122">MLTGNKGGNDLSSSNIYLKLLEMKDAEAILDIKRRNRDFFQPFEPIRDETHFTLEGQENEIANGMQGAQNDQSYSFGIFLKENDELIGRIALTGIARGFFQNAFVGYYIDQTHNGKGYATAAVSLCVEIAFSELKLHRVEASVMPRNLPSIRVLEKAGFRHEGLAKTYLKINGTWEDHKRFAITAEQ</sequence>
<dbReference type="SUPFAM" id="SSF55729">
    <property type="entry name" value="Acyl-CoA N-acyltransferases (Nat)"/>
    <property type="match status" value="1"/>
</dbReference>
<evidence type="ECO:0000313" key="6">
    <source>
        <dbReference type="Proteomes" id="UP001338137"/>
    </source>
</evidence>
<dbReference type="InterPro" id="IPR016181">
    <property type="entry name" value="Acyl_CoA_acyltransferase"/>
</dbReference>
<dbReference type="RefSeq" id="WP_326072137.1">
    <property type="nucleotide sequence ID" value="NZ_JARLKY010000023.1"/>
</dbReference>
<comment type="similarity">
    <text evidence="3">Belongs to the acetyltransferase family. RimJ subfamily.</text>
</comment>
<feature type="domain" description="N-acetyltransferase" evidence="4">
    <location>
        <begin position="16"/>
        <end position="186"/>
    </location>
</feature>
<comment type="caution">
    <text evidence="5">The sequence shown here is derived from an EMBL/GenBank/DDBJ whole genome shotgun (WGS) entry which is preliminary data.</text>
</comment>
<keyword evidence="1" id="KW-0808">Transferase</keyword>
<dbReference type="PANTHER" id="PTHR43792:SF8">
    <property type="entry name" value="[RIBOSOMAL PROTEIN US5]-ALANINE N-ACETYLTRANSFERASE"/>
    <property type="match status" value="1"/>
</dbReference>
<dbReference type="InterPro" id="IPR051531">
    <property type="entry name" value="N-acetyltransferase"/>
</dbReference>